<dbReference type="InterPro" id="IPR046454">
    <property type="entry name" value="GpA_endonuclease"/>
</dbReference>
<dbReference type="InterPro" id="IPR027417">
    <property type="entry name" value="P-loop_NTPase"/>
</dbReference>
<evidence type="ECO:0000313" key="4">
    <source>
        <dbReference type="EMBL" id="ATA55353.1"/>
    </source>
</evidence>
<dbReference type="InterPro" id="IPR051220">
    <property type="entry name" value="TFA_Chaperone"/>
</dbReference>
<dbReference type="KEGG" id="vbo:CKY39_20620"/>
<evidence type="ECO:0000256" key="1">
    <source>
        <dbReference type="SAM" id="MobiDB-lite"/>
    </source>
</evidence>
<dbReference type="GO" id="GO:0016887">
    <property type="term" value="F:ATP hydrolysis activity"/>
    <property type="evidence" value="ECO:0007669"/>
    <property type="project" value="InterPro"/>
</dbReference>
<dbReference type="Pfam" id="PF05876">
    <property type="entry name" value="GpA_ATPase"/>
    <property type="match status" value="1"/>
</dbReference>
<dbReference type="HAMAP" id="MF_04144">
    <property type="entry name" value="TERL_LAMBDA"/>
    <property type="match status" value="1"/>
</dbReference>
<protein>
    <submittedName>
        <fullName evidence="4">Terminase</fullName>
    </submittedName>
</protein>
<proteinExistence type="inferred from homology"/>
<accession>A0A250DN50</accession>
<organism evidence="4 5">
    <name type="scientific">Variovorax boronicumulans</name>
    <dbReference type="NCBI Taxonomy" id="436515"/>
    <lineage>
        <taxon>Bacteria</taxon>
        <taxon>Pseudomonadati</taxon>
        <taxon>Pseudomonadota</taxon>
        <taxon>Betaproteobacteria</taxon>
        <taxon>Burkholderiales</taxon>
        <taxon>Comamonadaceae</taxon>
        <taxon>Variovorax</taxon>
    </lineage>
</organism>
<feature type="compositionally biased region" description="Low complexity" evidence="1">
    <location>
        <begin position="684"/>
        <end position="731"/>
    </location>
</feature>
<evidence type="ECO:0000259" key="3">
    <source>
        <dbReference type="Pfam" id="PF20454"/>
    </source>
</evidence>
<name>A0A250DN50_9BURK</name>
<dbReference type="Proteomes" id="UP000217154">
    <property type="component" value="Chromosome"/>
</dbReference>
<dbReference type="RefSeq" id="WP_095745726.1">
    <property type="nucleotide sequence ID" value="NZ_CP023284.1"/>
</dbReference>
<feature type="domain" description="Phage terminase large subunit GpA ATPase" evidence="2">
    <location>
        <begin position="46"/>
        <end position="288"/>
    </location>
</feature>
<feature type="domain" description="Terminase large subunit GpA endonuclease" evidence="3">
    <location>
        <begin position="326"/>
        <end position="612"/>
    </location>
</feature>
<evidence type="ECO:0000259" key="2">
    <source>
        <dbReference type="Pfam" id="PF05876"/>
    </source>
</evidence>
<dbReference type="Gene3D" id="3.40.50.300">
    <property type="entry name" value="P-loop containing nucleotide triphosphate hydrolases"/>
    <property type="match status" value="1"/>
</dbReference>
<dbReference type="PANTHER" id="PTHR34413">
    <property type="entry name" value="PROPHAGE TAIL FIBER ASSEMBLY PROTEIN HOMOLOG TFAE-RELATED-RELATED"/>
    <property type="match status" value="1"/>
</dbReference>
<sequence length="731" mass="82173">MSLAPSETQRAVIAATLTGLGPLKMERPQPLSAWAEDNFYLSPEASHTQGEWKAYPFQKGWMDAFSNDDIEEVTVRKAKRVGYTKTLLAFIAYNAAHRRRKQALWMPTDDDRDSFVKSEIEPMLRDVTALKAVTVPGKEDTMKLKSFFGSVLHLLGGKAARAYRRITVAVAILDEASAFDAKIEKSSDPITLARGRLEGAPFPKLVAGSTVRIKDFDHIEYREKNADVRMRYNVVCPHCDAEHPLLWGGKKVRHGFKWDGYDHDTVRHVCPHCHESITQADYLRIWDTGAKWVSECGRYRYDHDLHVWTDAQGVVIRAPRHVAFVEMWSGYSPQRAWSDIVREFLEATTKAKAGDTAPLEGFINETLAQYWEAVVERADEHALSRRAEAYRRFTVPYGGLVLVTGVDVQDSRFEVVTWAVGRGEEMWCIDYSVIYANPADERDWAHLDAYRQTIFQHASGQAMKIEAMAVDTGGHFTHQAYNYCRQRERERVFAVRGDPQPSKMVKSKATVQDVNWGGKIIKKGVRLWYVGTDTAKDLIYGRLCVEKPGAGYVHFSKDLPPEFYTQLTAEARVPQRVAGGEAYRWTKAPGVRNEALDCTVYAVFCTHMLGLHLYTGKMWQRLESIVQPPNGDLFAGGQQQEAPPADVSRETQVPESAPGNVPRETQSLETAPVDVSRETHPSQAAPMPAAVEPPALAPTARPLSAPAFAKPAPARRTIQRPSRQSFSPRSW</sequence>
<dbReference type="Pfam" id="PF20454">
    <property type="entry name" value="GpA_nuclease"/>
    <property type="match status" value="1"/>
</dbReference>
<dbReference type="PANTHER" id="PTHR34413:SF2">
    <property type="entry name" value="PROPHAGE TAIL FIBER ASSEMBLY PROTEIN HOMOLOG TFAE-RELATED"/>
    <property type="match status" value="1"/>
</dbReference>
<reference evidence="4 5" key="1">
    <citation type="submission" date="2017-09" db="EMBL/GenBank/DDBJ databases">
        <title>The diverse metabolic capabilities of V. boronicumulans make it an excellent choice for continued studies on novel biodegradation.</title>
        <authorList>
            <person name="Sun S."/>
        </authorList>
    </citation>
    <scope>NUCLEOTIDE SEQUENCE [LARGE SCALE GENOMIC DNA]</scope>
    <source>
        <strain evidence="4 5">J1</strain>
    </source>
</reference>
<dbReference type="EMBL" id="CP023284">
    <property type="protein sequence ID" value="ATA55353.1"/>
    <property type="molecule type" value="Genomic_DNA"/>
</dbReference>
<dbReference type="InterPro" id="IPR008866">
    <property type="entry name" value="Phage_lambda_GpA-like"/>
</dbReference>
<gene>
    <name evidence="4" type="ORF">CKY39_20620</name>
</gene>
<evidence type="ECO:0000313" key="5">
    <source>
        <dbReference type="Proteomes" id="UP000217154"/>
    </source>
</evidence>
<dbReference type="InterPro" id="IPR046453">
    <property type="entry name" value="GpA_ATPase"/>
</dbReference>
<dbReference type="GO" id="GO:0005524">
    <property type="term" value="F:ATP binding"/>
    <property type="evidence" value="ECO:0007669"/>
    <property type="project" value="InterPro"/>
</dbReference>
<dbReference type="GO" id="GO:0004519">
    <property type="term" value="F:endonuclease activity"/>
    <property type="evidence" value="ECO:0007669"/>
    <property type="project" value="InterPro"/>
</dbReference>
<dbReference type="AlphaFoldDB" id="A0A250DN50"/>
<feature type="region of interest" description="Disordered" evidence="1">
    <location>
        <begin position="630"/>
        <end position="731"/>
    </location>
</feature>